<evidence type="ECO:0000259" key="17">
    <source>
        <dbReference type="PROSITE" id="PS51068"/>
    </source>
</evidence>
<dbReference type="PANTHER" id="PTHR22993:SF9">
    <property type="entry name" value="FORMAMIDOPYRIMIDINE-DNA GLYCOSYLASE"/>
    <property type="match status" value="1"/>
</dbReference>
<comment type="similarity">
    <text evidence="3">Belongs to the FPG family.</text>
</comment>
<dbReference type="GO" id="GO:0008270">
    <property type="term" value="F:zinc ion binding"/>
    <property type="evidence" value="ECO:0007669"/>
    <property type="project" value="UniProtKB-KW"/>
</dbReference>
<evidence type="ECO:0000256" key="3">
    <source>
        <dbReference type="ARBA" id="ARBA00009409"/>
    </source>
</evidence>
<evidence type="ECO:0000259" key="16">
    <source>
        <dbReference type="PROSITE" id="PS51066"/>
    </source>
</evidence>
<proteinExistence type="inferred from homology"/>
<gene>
    <name evidence="18" type="ORF">E6K79_10380</name>
</gene>
<dbReference type="Gene3D" id="3.20.190.10">
    <property type="entry name" value="MutM-like, N-terminal"/>
    <property type="match status" value="1"/>
</dbReference>
<organism evidence="18 19">
    <name type="scientific">Eiseniibacteriota bacterium</name>
    <dbReference type="NCBI Taxonomy" id="2212470"/>
    <lineage>
        <taxon>Bacteria</taxon>
        <taxon>Candidatus Eiseniibacteriota</taxon>
    </lineage>
</organism>
<keyword evidence="4" id="KW-0479">Metal-binding</keyword>
<evidence type="ECO:0000256" key="12">
    <source>
        <dbReference type="ARBA" id="ARBA00023268"/>
    </source>
</evidence>
<dbReference type="SUPFAM" id="SSF46946">
    <property type="entry name" value="S13-like H2TH domain"/>
    <property type="match status" value="1"/>
</dbReference>
<dbReference type="GO" id="GO:0003684">
    <property type="term" value="F:damaged DNA binding"/>
    <property type="evidence" value="ECO:0007669"/>
    <property type="project" value="InterPro"/>
</dbReference>
<name>A0A538TI60_UNCEI</name>
<dbReference type="Pfam" id="PF06827">
    <property type="entry name" value="zf-FPG_IleRS"/>
    <property type="match status" value="1"/>
</dbReference>
<dbReference type="GO" id="GO:0034039">
    <property type="term" value="F:8-oxo-7,8-dihydroguanine DNA N-glycosylase activity"/>
    <property type="evidence" value="ECO:0007669"/>
    <property type="project" value="TreeGrafter"/>
</dbReference>
<evidence type="ECO:0000256" key="15">
    <source>
        <dbReference type="SAM" id="MobiDB-lite"/>
    </source>
</evidence>
<dbReference type="Proteomes" id="UP000317691">
    <property type="component" value="Unassembled WGS sequence"/>
</dbReference>
<evidence type="ECO:0000313" key="19">
    <source>
        <dbReference type="Proteomes" id="UP000317691"/>
    </source>
</evidence>
<keyword evidence="12" id="KW-0511">Multifunctional enzyme</keyword>
<evidence type="ECO:0000256" key="5">
    <source>
        <dbReference type="ARBA" id="ARBA00022763"/>
    </source>
</evidence>
<feature type="region of interest" description="Disordered" evidence="15">
    <location>
        <begin position="90"/>
        <end position="113"/>
    </location>
</feature>
<feature type="domain" description="Formamidopyrimidine-DNA glycosylase catalytic" evidence="17">
    <location>
        <begin position="2"/>
        <end position="134"/>
    </location>
</feature>
<evidence type="ECO:0000256" key="9">
    <source>
        <dbReference type="ARBA" id="ARBA00023125"/>
    </source>
</evidence>
<dbReference type="Pfam" id="PF06831">
    <property type="entry name" value="H2TH"/>
    <property type="match status" value="1"/>
</dbReference>
<keyword evidence="7" id="KW-0378">Hydrolase</keyword>
<keyword evidence="10" id="KW-0234">DNA repair</keyword>
<evidence type="ECO:0000256" key="13">
    <source>
        <dbReference type="ARBA" id="ARBA00023295"/>
    </source>
</evidence>
<reference evidence="18 19" key="1">
    <citation type="journal article" date="2019" name="Nat. Microbiol.">
        <title>Mediterranean grassland soil C-N compound turnover is dependent on rainfall and depth, and is mediated by genomically divergent microorganisms.</title>
        <authorList>
            <person name="Diamond S."/>
            <person name="Andeer P.F."/>
            <person name="Li Z."/>
            <person name="Crits-Christoph A."/>
            <person name="Burstein D."/>
            <person name="Anantharaman K."/>
            <person name="Lane K.R."/>
            <person name="Thomas B.C."/>
            <person name="Pan C."/>
            <person name="Northen T.R."/>
            <person name="Banfield J.F."/>
        </authorList>
    </citation>
    <scope>NUCLEOTIDE SEQUENCE [LARGE SCALE GENOMIC DNA]</scope>
    <source>
        <strain evidence="18">WS_9</strain>
    </source>
</reference>
<dbReference type="EMBL" id="VBOZ01000032">
    <property type="protein sequence ID" value="TMQ63300.1"/>
    <property type="molecule type" value="Genomic_DNA"/>
</dbReference>
<dbReference type="InterPro" id="IPR010663">
    <property type="entry name" value="Znf_FPG/IleRS"/>
</dbReference>
<evidence type="ECO:0000256" key="1">
    <source>
        <dbReference type="ARBA" id="ARBA00001668"/>
    </source>
</evidence>
<dbReference type="AlphaFoldDB" id="A0A538TI60"/>
<evidence type="ECO:0000313" key="18">
    <source>
        <dbReference type="EMBL" id="TMQ63300.1"/>
    </source>
</evidence>
<evidence type="ECO:0000256" key="10">
    <source>
        <dbReference type="ARBA" id="ARBA00023204"/>
    </source>
</evidence>
<evidence type="ECO:0000256" key="6">
    <source>
        <dbReference type="ARBA" id="ARBA00022771"/>
    </source>
</evidence>
<comment type="cofactor">
    <cofactor evidence="2">
        <name>Zn(2+)</name>
        <dbReference type="ChEBI" id="CHEBI:29105"/>
    </cofactor>
</comment>
<comment type="catalytic activity">
    <reaction evidence="1">
        <text>Hydrolysis of DNA containing ring-opened 7-methylguanine residues, releasing 2,6-diamino-4-hydroxy-5-(N-methyl)formamidopyrimidine.</text>
        <dbReference type="EC" id="3.2.2.23"/>
    </reaction>
</comment>
<evidence type="ECO:0000256" key="4">
    <source>
        <dbReference type="ARBA" id="ARBA00022723"/>
    </source>
</evidence>
<dbReference type="GO" id="GO:0003906">
    <property type="term" value="F:DNA-(apurinic or apyrimidinic site) endonuclease activity"/>
    <property type="evidence" value="ECO:0007669"/>
    <property type="project" value="InterPro"/>
</dbReference>
<comment type="caution">
    <text evidence="18">The sequence shown here is derived from an EMBL/GenBank/DDBJ whole genome shotgun (WGS) entry which is preliminary data.</text>
</comment>
<protein>
    <submittedName>
        <fullName evidence="18">Fpg/Nei family DNA glycosylase</fullName>
    </submittedName>
</protein>
<dbReference type="Pfam" id="PF01149">
    <property type="entry name" value="Fapy_DNA_glyco"/>
    <property type="match status" value="1"/>
</dbReference>
<keyword evidence="5" id="KW-0227">DNA damage</keyword>
<feature type="domain" description="FPG-type" evidence="16">
    <location>
        <begin position="255"/>
        <end position="289"/>
    </location>
</feature>
<dbReference type="GO" id="GO:0006284">
    <property type="term" value="P:base-excision repair"/>
    <property type="evidence" value="ECO:0007669"/>
    <property type="project" value="InterPro"/>
</dbReference>
<evidence type="ECO:0000256" key="8">
    <source>
        <dbReference type="ARBA" id="ARBA00022833"/>
    </source>
</evidence>
<evidence type="ECO:0000256" key="14">
    <source>
        <dbReference type="PROSITE-ProRule" id="PRU00391"/>
    </source>
</evidence>
<keyword evidence="9" id="KW-0238">DNA-binding</keyword>
<dbReference type="PROSITE" id="PS51066">
    <property type="entry name" value="ZF_FPG_2"/>
    <property type="match status" value="1"/>
</dbReference>
<sequence>MPELPFLEILAENLAAAVSGRRIEAIEIRQPALLRQATPSAESFRGEYLSHPSRVGKYLVFETESRRAIVIHLMRLGRLSVVAPEAAGSRASRRAISPPSRRPKSGGGVPRNVSARFAFDDGSELRLIEHGTEKRARLWLVDDLDAVEELRGIGPDPMRGGLTREAFDAAARATSRQLKSFLTDQRAIAGIGNGLADEILFEARLSPLQRTGNLSNEEMKGLYEAVRPVLERQVALLRESAGGQLPQKEPVEHYVVHDHKGEPCPRCGTPIAWISYAERDTFYCPGCQTGGTALKDRRLSKLLK</sequence>
<evidence type="ECO:0000256" key="11">
    <source>
        <dbReference type="ARBA" id="ARBA00023239"/>
    </source>
</evidence>
<keyword evidence="6 14" id="KW-0863">Zinc-finger</keyword>
<dbReference type="InterPro" id="IPR010979">
    <property type="entry name" value="Ribosomal_uS13-like_H2TH"/>
</dbReference>
<keyword evidence="11" id="KW-0456">Lyase</keyword>
<dbReference type="SUPFAM" id="SSF81624">
    <property type="entry name" value="N-terminal domain of MutM-like DNA repair proteins"/>
    <property type="match status" value="1"/>
</dbReference>
<dbReference type="Gene3D" id="1.10.8.50">
    <property type="match status" value="1"/>
</dbReference>
<evidence type="ECO:0000256" key="2">
    <source>
        <dbReference type="ARBA" id="ARBA00001947"/>
    </source>
</evidence>
<dbReference type="InterPro" id="IPR015886">
    <property type="entry name" value="H2TH_FPG"/>
</dbReference>
<dbReference type="SUPFAM" id="SSF57716">
    <property type="entry name" value="Glucocorticoid receptor-like (DNA-binding domain)"/>
    <property type="match status" value="1"/>
</dbReference>
<evidence type="ECO:0000256" key="7">
    <source>
        <dbReference type="ARBA" id="ARBA00022801"/>
    </source>
</evidence>
<dbReference type="SMART" id="SM01232">
    <property type="entry name" value="H2TH"/>
    <property type="match status" value="1"/>
</dbReference>
<feature type="compositionally biased region" description="Low complexity" evidence="15">
    <location>
        <begin position="90"/>
        <end position="99"/>
    </location>
</feature>
<dbReference type="InterPro" id="IPR000214">
    <property type="entry name" value="Znf_DNA_glyclase/AP_lyase"/>
</dbReference>
<dbReference type="SMART" id="SM00898">
    <property type="entry name" value="Fapy_DNA_glyco"/>
    <property type="match status" value="1"/>
</dbReference>
<keyword evidence="13" id="KW-0326">Glycosidase</keyword>
<dbReference type="GO" id="GO:0016829">
    <property type="term" value="F:lyase activity"/>
    <property type="evidence" value="ECO:0007669"/>
    <property type="project" value="UniProtKB-KW"/>
</dbReference>
<accession>A0A538TI60</accession>
<keyword evidence="8" id="KW-0862">Zinc</keyword>
<dbReference type="InterPro" id="IPR035937">
    <property type="entry name" value="FPG_N"/>
</dbReference>
<dbReference type="PANTHER" id="PTHR22993">
    <property type="entry name" value="FORMAMIDOPYRIMIDINE-DNA GLYCOSYLASE"/>
    <property type="match status" value="1"/>
</dbReference>
<dbReference type="InterPro" id="IPR012319">
    <property type="entry name" value="FPG_cat"/>
</dbReference>
<dbReference type="PROSITE" id="PS51068">
    <property type="entry name" value="FPG_CAT"/>
    <property type="match status" value="1"/>
</dbReference>